<dbReference type="STRING" id="394958.BGI42_09975"/>
<reference evidence="2" key="1">
    <citation type="submission" date="2016-09" db="EMBL/GenBank/DDBJ databases">
        <title>Genomics of Clostridium taeniosporum, an organism which forms endospores with ribbon-like appendages.</title>
        <authorList>
            <person name="Walker J.R."/>
        </authorList>
    </citation>
    <scope>NUCLEOTIDE SEQUENCE [LARGE SCALE GENOMIC DNA]</scope>
    <source>
        <strain evidence="2">1/k</strain>
    </source>
</reference>
<accession>A0A1D7XL20</accession>
<keyword evidence="2" id="KW-1185">Reference proteome</keyword>
<proteinExistence type="predicted"/>
<organism evidence="1 2">
    <name type="scientific">Clostridium taeniosporum</name>
    <dbReference type="NCBI Taxonomy" id="394958"/>
    <lineage>
        <taxon>Bacteria</taxon>
        <taxon>Bacillati</taxon>
        <taxon>Bacillota</taxon>
        <taxon>Clostridia</taxon>
        <taxon>Eubacteriales</taxon>
        <taxon>Clostridiaceae</taxon>
        <taxon>Clostridium</taxon>
    </lineage>
</organism>
<dbReference type="Proteomes" id="UP000094652">
    <property type="component" value="Chromosome"/>
</dbReference>
<name>A0A1D7XL20_9CLOT</name>
<dbReference type="AlphaFoldDB" id="A0A1D7XL20"/>
<sequence length="143" mass="16201">MKLELTIFQLGQILKKLETKYELNLLVKSNLSGGWMTFTGNAIIEKVPALTLGCNNKGNNIIDIKIKNSKDNDDKGNIIKIIGAKGRKFNVDISPTKYIELSCKNKIDENEIKVSEKECKLRIDENIIFTIKDSMDEIIDIIK</sequence>
<gene>
    <name evidence="1" type="ORF">BGI42_09975</name>
</gene>
<dbReference type="KEGG" id="ctae:BGI42_09975"/>
<evidence type="ECO:0000313" key="2">
    <source>
        <dbReference type="Proteomes" id="UP000094652"/>
    </source>
</evidence>
<protein>
    <submittedName>
        <fullName evidence="1">UDP-N-acetylglucosamine pyrophosphorylase</fullName>
    </submittedName>
</protein>
<evidence type="ECO:0000313" key="1">
    <source>
        <dbReference type="EMBL" id="AOR24038.1"/>
    </source>
</evidence>
<dbReference type="EMBL" id="CP017253">
    <property type="protein sequence ID" value="AOR24038.1"/>
    <property type="molecule type" value="Genomic_DNA"/>
</dbReference>
<dbReference type="RefSeq" id="WP_069680177.1">
    <property type="nucleotide sequence ID" value="NZ_CP017253.2"/>
</dbReference>
<dbReference type="OrthoDB" id="1925583at2"/>